<accession>A0A8H4J4U0</accession>
<reference evidence="2" key="1">
    <citation type="submission" date="2020-04" db="EMBL/GenBank/DDBJ databases">
        <title>Genome Assembly and Annotation of Botryosphaeria dothidea sdau 11-99, a Latent Pathogen of Apple Fruit Ring Rot in China.</title>
        <authorList>
            <person name="Yu C."/>
            <person name="Diao Y."/>
            <person name="Lu Q."/>
            <person name="Zhao J."/>
            <person name="Cui S."/>
            <person name="Peng C."/>
            <person name="He B."/>
            <person name="Liu H."/>
        </authorList>
    </citation>
    <scope>NUCLEOTIDE SEQUENCE [LARGE SCALE GENOMIC DNA]</scope>
    <source>
        <strain evidence="2">Sdau11-99</strain>
    </source>
</reference>
<sequence length="326" mass="35618">MGEAKFRARRSATPGTAAISSLLRGTSLHDHRPKDEAAHRSPQATMVRPPEFVCCDAQTLSAIRSLPRSSNLVLFAPVVPPEPEPVPAEGAVQGPPGKHGGSRADADAPMDPFEPLGRALSRHHSRVRHVPYVPSVGMTTTHQTFLEHAAAVVLVVACNRSDRSHPRPRFSPASGSNPPAHQQQAQQYGDRYHSLFSSLPPLRRSPATPTRSLVKADRNITSFHGTILESVPFDPAFKFALQVLTASWDLEQQRSAGGEPVPVVVLLVDERQEAEFELERIERLTADLVAGWHSRNRPRYRTVVSSGGYSARALRAAAELVFESEL</sequence>
<proteinExistence type="predicted"/>
<evidence type="ECO:0000313" key="3">
    <source>
        <dbReference type="Proteomes" id="UP000572817"/>
    </source>
</evidence>
<dbReference type="OrthoDB" id="47059at2759"/>
<feature type="region of interest" description="Disordered" evidence="1">
    <location>
        <begin position="163"/>
        <end position="188"/>
    </location>
</feature>
<feature type="region of interest" description="Disordered" evidence="1">
    <location>
        <begin position="84"/>
        <end position="106"/>
    </location>
</feature>
<feature type="region of interest" description="Disordered" evidence="1">
    <location>
        <begin position="24"/>
        <end position="45"/>
    </location>
</feature>
<keyword evidence="3" id="KW-1185">Reference proteome</keyword>
<dbReference type="AlphaFoldDB" id="A0A8H4J4U0"/>
<comment type="caution">
    <text evidence="2">The sequence shown here is derived from an EMBL/GenBank/DDBJ whole genome shotgun (WGS) entry which is preliminary data.</text>
</comment>
<feature type="compositionally biased region" description="Polar residues" evidence="1">
    <location>
        <begin position="173"/>
        <end position="187"/>
    </location>
</feature>
<dbReference type="Proteomes" id="UP000572817">
    <property type="component" value="Unassembled WGS sequence"/>
</dbReference>
<name>A0A8H4J4U0_9PEZI</name>
<protein>
    <submittedName>
        <fullName evidence="2">Uncharacterized protein</fullName>
    </submittedName>
</protein>
<organism evidence="2 3">
    <name type="scientific">Botryosphaeria dothidea</name>
    <dbReference type="NCBI Taxonomy" id="55169"/>
    <lineage>
        <taxon>Eukaryota</taxon>
        <taxon>Fungi</taxon>
        <taxon>Dikarya</taxon>
        <taxon>Ascomycota</taxon>
        <taxon>Pezizomycotina</taxon>
        <taxon>Dothideomycetes</taxon>
        <taxon>Dothideomycetes incertae sedis</taxon>
        <taxon>Botryosphaeriales</taxon>
        <taxon>Botryosphaeriaceae</taxon>
        <taxon>Botryosphaeria</taxon>
    </lineage>
</organism>
<feature type="compositionally biased region" description="Basic and acidic residues" evidence="1">
    <location>
        <begin position="27"/>
        <end position="39"/>
    </location>
</feature>
<evidence type="ECO:0000313" key="2">
    <source>
        <dbReference type="EMBL" id="KAF4310833.1"/>
    </source>
</evidence>
<evidence type="ECO:0000256" key="1">
    <source>
        <dbReference type="SAM" id="MobiDB-lite"/>
    </source>
</evidence>
<dbReference type="EMBL" id="WWBZ02000013">
    <property type="protein sequence ID" value="KAF4310833.1"/>
    <property type="molecule type" value="Genomic_DNA"/>
</dbReference>
<gene>
    <name evidence="2" type="ORF">GTA08_BOTSDO13811</name>
</gene>